<dbReference type="PANTHER" id="PTHR21575:SF12">
    <property type="entry name" value="PROTEIN HID1"/>
    <property type="match status" value="1"/>
</dbReference>
<keyword evidence="2" id="KW-1185">Reference proteome</keyword>
<dbReference type="GO" id="GO:0000138">
    <property type="term" value="C:Golgi trans cisterna"/>
    <property type="evidence" value="ECO:0007669"/>
    <property type="project" value="TreeGrafter"/>
</dbReference>
<dbReference type="GO" id="GO:0016020">
    <property type="term" value="C:membrane"/>
    <property type="evidence" value="ECO:0007669"/>
    <property type="project" value="TreeGrafter"/>
</dbReference>
<protein>
    <submittedName>
        <fullName evidence="1">Uncharacterized protein</fullName>
    </submittedName>
</protein>
<accession>A0A1X2GLN3</accession>
<dbReference type="PANTHER" id="PTHR21575">
    <property type="entry name" value="PROTEIN HID1"/>
    <property type="match status" value="1"/>
</dbReference>
<dbReference type="OrthoDB" id="432953at2759"/>
<comment type="caution">
    <text evidence="1">The sequence shown here is derived from an EMBL/GenBank/DDBJ whole genome shotgun (WGS) entry which is preliminary data.</text>
</comment>
<dbReference type="InterPro" id="IPR026705">
    <property type="entry name" value="Hid-1/Ecm30"/>
</dbReference>
<dbReference type="Proteomes" id="UP000242146">
    <property type="component" value="Unassembled WGS sequence"/>
</dbReference>
<gene>
    <name evidence="1" type="ORF">DM01DRAFT_1334323</name>
</gene>
<dbReference type="STRING" id="101127.A0A1X2GLN3"/>
<name>A0A1X2GLN3_9FUNG</name>
<dbReference type="GO" id="GO:0005797">
    <property type="term" value="C:Golgi medial cisterna"/>
    <property type="evidence" value="ECO:0007669"/>
    <property type="project" value="TreeGrafter"/>
</dbReference>
<reference evidence="1 2" key="1">
    <citation type="submission" date="2016-07" db="EMBL/GenBank/DDBJ databases">
        <title>Pervasive Adenine N6-methylation of Active Genes in Fungi.</title>
        <authorList>
            <consortium name="DOE Joint Genome Institute"/>
            <person name="Mondo S.J."/>
            <person name="Dannebaum R.O."/>
            <person name="Kuo R.C."/>
            <person name="Labutti K."/>
            <person name="Haridas S."/>
            <person name="Kuo A."/>
            <person name="Salamov A."/>
            <person name="Ahrendt S.R."/>
            <person name="Lipzen A."/>
            <person name="Sullivan W."/>
            <person name="Andreopoulos W.B."/>
            <person name="Clum A."/>
            <person name="Lindquist E."/>
            <person name="Daum C."/>
            <person name="Ramamoorthy G.K."/>
            <person name="Gryganskyi A."/>
            <person name="Culley D."/>
            <person name="Magnuson J.K."/>
            <person name="James T.Y."/>
            <person name="O'Malley M.A."/>
            <person name="Stajich J.E."/>
            <person name="Spatafora J.W."/>
            <person name="Visel A."/>
            <person name="Grigoriev I.V."/>
        </authorList>
    </citation>
    <scope>NUCLEOTIDE SEQUENCE [LARGE SCALE GENOMIC DNA]</scope>
    <source>
        <strain evidence="1 2">NRRL 3301</strain>
    </source>
</reference>
<evidence type="ECO:0000313" key="1">
    <source>
        <dbReference type="EMBL" id="ORX56760.1"/>
    </source>
</evidence>
<dbReference type="Pfam" id="PF12722">
    <property type="entry name" value="Hid1"/>
    <property type="match status" value="1"/>
</dbReference>
<organism evidence="1 2">
    <name type="scientific">Hesseltinella vesiculosa</name>
    <dbReference type="NCBI Taxonomy" id="101127"/>
    <lineage>
        <taxon>Eukaryota</taxon>
        <taxon>Fungi</taxon>
        <taxon>Fungi incertae sedis</taxon>
        <taxon>Mucoromycota</taxon>
        <taxon>Mucoromycotina</taxon>
        <taxon>Mucoromycetes</taxon>
        <taxon>Mucorales</taxon>
        <taxon>Cunninghamellaceae</taxon>
        <taxon>Hesseltinella</taxon>
    </lineage>
</organism>
<dbReference type="AlphaFoldDB" id="A0A1X2GLN3"/>
<sequence>MGATDSKLAFRKSVFRLFEENNISNADDDYWTLFWTLPETANDVFSLVSATDIRRARDTAKCNLEILLDKTIQRMHAIIYDPAFLSGQNTTLQLLNCTRILVRILPFLFEQANEEWESSFFWLQRQDTSINAGSTCRGDHLLSLVVRALFMPGFTLPANLKLENQNTNYVIWETGIGSSAPIGSFRDNESNRVEILRLLLVLLSKSMYIPTSQFLSKQADDRWLHNLAFNSEKKVVMCLLCSLLNTSCNYNPLAWGGTSASTVFSDTREQLVTLSARVLCLALDAYSPASLQYLTESEIETDACHVDNSDSTQSIIKEWECAAQGNLFLYYTSKIHRAQDFQFLIDGIYRTLSYPLQGFNTYLPTSIKRSPCYYEMTTLCWKLMQFNSRFRTYLVETERSFDLMVAVLYHSVENRSDTSQLGLVRVSILVLQCLSVNRRFGDKINKVFEEASYAALPSIIKVDASAPFKGTYADFLILSLFKLIATTNGQLSILYPSFITIINNVSPYLKCISVPASTKLISLFGSFSAPGFLAADENNPAIVQYFVELFGNVIQCHASENAHFLYCLLQNRSKFERLANFDLDDSANEAVITVSEKAMGKMPHVSRTPSSSSLGFVPNKQWLNLWRDRWHLGPLLEWIRQASEAIATLTEEQSLSAIRAFVVNREYCPKQQQHIRHIPWSQSVVIGARSALWAHVYLTTPTAISPWHGSSIRLFQIKTQK</sequence>
<dbReference type="EMBL" id="MCGT01000009">
    <property type="protein sequence ID" value="ORX56760.1"/>
    <property type="molecule type" value="Genomic_DNA"/>
</dbReference>
<proteinExistence type="predicted"/>
<evidence type="ECO:0000313" key="2">
    <source>
        <dbReference type="Proteomes" id="UP000242146"/>
    </source>
</evidence>